<sequence length="294" mass="33038">MTGVHDHTKRSADVGDRYRLTRIAFDVISAFGCLRAQGLPGPVIVGILDEHGYSSSSVHNQLVRMVHRSILTSEKVGRVTVYRLGERILSGFMDIAGDREAPTFDGCFHSALYSIPETSRMLRDRFQYVARMLGYRQLRPGLLLSFADLSYELSAQLPEVAEPGWCEFATIRPESQETAVRMTSRAFDLEAASLQLPRLEDALAALSLNDRQPGAGHPDMSLVKFFDIYFQVAQAVMSHPILPPALVGPDQPALRFRTLMDRCNLEYYLRFDQQLLERAGASSAFDLIEWLPNR</sequence>
<evidence type="ECO:0000313" key="1">
    <source>
        <dbReference type="EMBL" id="PCC19329.1"/>
    </source>
</evidence>
<dbReference type="Proteomes" id="UP000297736">
    <property type="component" value="Unassembled WGS sequence"/>
</dbReference>
<dbReference type="RefSeq" id="WP_096158459.1">
    <property type="nucleotide sequence ID" value="NZ_FXZI01000015.1"/>
</dbReference>
<dbReference type="Proteomes" id="UP000217564">
    <property type="component" value="Unassembled WGS sequence"/>
</dbReference>
<reference evidence="6 7" key="1">
    <citation type="journal article" date="2017" name="Elife">
        <title>Extensive horizontal gene transfer in cheese-associated bacteria.</title>
        <authorList>
            <person name="Bonham K.S."/>
            <person name="Wolfe B.E."/>
            <person name="Dutton R.J."/>
        </authorList>
    </citation>
    <scope>NUCLEOTIDE SEQUENCE [LARGE SCALE GENOMIC DNA]</scope>
    <source>
        <strain evidence="3 7">900_6</strain>
        <strain evidence="2 6">947_7</strain>
        <strain evidence="1 8">JB5</strain>
    </source>
</reference>
<evidence type="ECO:0000313" key="6">
    <source>
        <dbReference type="Proteomes" id="UP000217564"/>
    </source>
</evidence>
<accession>A0A2H1KUP9</accession>
<evidence type="ECO:0000313" key="5">
    <source>
        <dbReference type="EMBL" id="TGD37252.1"/>
    </source>
</evidence>
<proteinExistence type="predicted"/>
<evidence type="ECO:0000313" key="2">
    <source>
        <dbReference type="EMBL" id="PCC45721.1"/>
    </source>
</evidence>
<dbReference type="Gene3D" id="1.10.10.10">
    <property type="entry name" value="Winged helix-like DNA-binding domain superfamily/Winged helix DNA-binding domain"/>
    <property type="match status" value="1"/>
</dbReference>
<dbReference type="EMBL" id="NRGP01000020">
    <property type="protein sequence ID" value="PCC45721.1"/>
    <property type="molecule type" value="Genomic_DNA"/>
</dbReference>
<dbReference type="AlphaFoldDB" id="A0A2A3ZAT8"/>
<dbReference type="EMBL" id="FXZI01000015">
    <property type="protein sequence ID" value="SMY03388.1"/>
    <property type="molecule type" value="Genomic_DNA"/>
</dbReference>
<dbReference type="EMBL" id="RHFF01000018">
    <property type="protein sequence ID" value="TGD37252.1"/>
    <property type="molecule type" value="Genomic_DNA"/>
</dbReference>
<evidence type="ECO:0000313" key="8">
    <source>
        <dbReference type="Proteomes" id="UP000218377"/>
    </source>
</evidence>
<evidence type="ECO:0000313" key="9">
    <source>
        <dbReference type="Proteomes" id="UP000234300"/>
    </source>
</evidence>
<dbReference type="EMBL" id="NRGX01000001">
    <property type="protein sequence ID" value="PCC19329.1"/>
    <property type="molecule type" value="Genomic_DNA"/>
</dbReference>
<evidence type="ECO:0000313" key="7">
    <source>
        <dbReference type="Proteomes" id="UP000217720"/>
    </source>
</evidence>
<organism evidence="3 7">
    <name type="scientific">Brevibacterium aurantiacum</name>
    <dbReference type="NCBI Taxonomy" id="273384"/>
    <lineage>
        <taxon>Bacteria</taxon>
        <taxon>Bacillati</taxon>
        <taxon>Actinomycetota</taxon>
        <taxon>Actinomycetes</taxon>
        <taxon>Micrococcales</taxon>
        <taxon>Brevibacteriaceae</taxon>
        <taxon>Brevibacterium</taxon>
    </lineage>
</organism>
<dbReference type="Proteomes" id="UP000234300">
    <property type="component" value="Unassembled WGS sequence"/>
</dbReference>
<reference evidence="4 9" key="2">
    <citation type="submission" date="2017-03" db="EMBL/GenBank/DDBJ databases">
        <authorList>
            <person name="Afonso C.L."/>
            <person name="Miller P.J."/>
            <person name="Scott M.A."/>
            <person name="Spackman E."/>
            <person name="Goraichik I."/>
            <person name="Dimitrov K.M."/>
            <person name="Suarez D.L."/>
            <person name="Swayne D.E."/>
        </authorList>
    </citation>
    <scope>NUCLEOTIDE SEQUENCE [LARGE SCALE GENOMIC DNA]</scope>
    <source>
        <strain evidence="4">8</strain>
        <strain evidence="9">8(6)</strain>
    </source>
</reference>
<name>A0A2A3ZAT8_BREAU</name>
<reference evidence="5 10" key="3">
    <citation type="submission" date="2018-10" db="EMBL/GenBank/DDBJ databases">
        <title>Brevibacterium genomes from Austrain hard cheese rinds.</title>
        <authorList>
            <person name="Anast J.M."/>
            <person name="Dzieciol M."/>
            <person name="Schultz D.L."/>
            <person name="Mann E."/>
            <person name="Wagner M."/>
            <person name="Schmitz-Esser S."/>
        </authorList>
    </citation>
    <scope>NUCLEOTIDE SEQUENCE [LARGE SCALE GENOMIC DNA]</scope>
    <source>
        <strain evidence="5 10">L261</strain>
    </source>
</reference>
<evidence type="ECO:0000313" key="3">
    <source>
        <dbReference type="EMBL" id="PCC49122.1"/>
    </source>
</evidence>
<evidence type="ECO:0000313" key="10">
    <source>
        <dbReference type="Proteomes" id="UP000297736"/>
    </source>
</evidence>
<accession>A0A2A3ZAT8</accession>
<dbReference type="EMBL" id="NRGO01000017">
    <property type="protein sequence ID" value="PCC49122.1"/>
    <property type="molecule type" value="Genomic_DNA"/>
</dbReference>
<dbReference type="Proteomes" id="UP000217720">
    <property type="component" value="Unassembled WGS sequence"/>
</dbReference>
<protein>
    <submittedName>
        <fullName evidence="3">PaaX family transcriptional regulator</fullName>
    </submittedName>
    <submittedName>
        <fullName evidence="4">Transcriptional regulator, PaaX family</fullName>
    </submittedName>
</protein>
<evidence type="ECO:0000313" key="4">
    <source>
        <dbReference type="EMBL" id="SMY03388.1"/>
    </source>
</evidence>
<dbReference type="Proteomes" id="UP000218377">
    <property type="component" value="Unassembled WGS sequence"/>
</dbReference>
<gene>
    <name evidence="4" type="ORF">BAURA86_03354</name>
    <name evidence="3" type="ORF">CIK62_15230</name>
    <name evidence="2" type="ORF">CIK64_14360</name>
    <name evidence="1" type="ORF">CIK79_14165</name>
    <name evidence="5" type="ORF">EB834_16545</name>
</gene>
<dbReference type="InterPro" id="IPR036388">
    <property type="entry name" value="WH-like_DNA-bd_sf"/>
</dbReference>